<sequence>MHMLYEMIWEVKRSPDCMYLLKINSRVNNVTI</sequence>
<organism evidence="1">
    <name type="scientific">Rhizophora mucronata</name>
    <name type="common">Asiatic mangrove</name>
    <dbReference type="NCBI Taxonomy" id="61149"/>
    <lineage>
        <taxon>Eukaryota</taxon>
        <taxon>Viridiplantae</taxon>
        <taxon>Streptophyta</taxon>
        <taxon>Embryophyta</taxon>
        <taxon>Tracheophyta</taxon>
        <taxon>Spermatophyta</taxon>
        <taxon>Magnoliopsida</taxon>
        <taxon>eudicotyledons</taxon>
        <taxon>Gunneridae</taxon>
        <taxon>Pentapetalae</taxon>
        <taxon>rosids</taxon>
        <taxon>fabids</taxon>
        <taxon>Malpighiales</taxon>
        <taxon>Rhizophoraceae</taxon>
        <taxon>Rhizophora</taxon>
    </lineage>
</organism>
<reference evidence="1" key="1">
    <citation type="submission" date="2018-02" db="EMBL/GenBank/DDBJ databases">
        <title>Rhizophora mucronata_Transcriptome.</title>
        <authorList>
            <person name="Meera S.P."/>
            <person name="Sreeshan A."/>
            <person name="Augustine A."/>
        </authorList>
    </citation>
    <scope>NUCLEOTIDE SEQUENCE</scope>
    <source>
        <tissue evidence="1">Leaf</tissue>
    </source>
</reference>
<dbReference type="EMBL" id="GGEC01042527">
    <property type="protein sequence ID" value="MBX23011.1"/>
    <property type="molecule type" value="Transcribed_RNA"/>
</dbReference>
<proteinExistence type="predicted"/>
<accession>A0A2P2LYG2</accession>
<evidence type="ECO:0000313" key="1">
    <source>
        <dbReference type="EMBL" id="MBX23011.1"/>
    </source>
</evidence>
<name>A0A2P2LYG2_RHIMU</name>
<dbReference type="AlphaFoldDB" id="A0A2P2LYG2"/>
<protein>
    <submittedName>
        <fullName evidence="1">Uncharacterized protein</fullName>
    </submittedName>
</protein>